<dbReference type="InterPro" id="IPR017455">
    <property type="entry name" value="Znf_FYVE-rel"/>
</dbReference>
<proteinExistence type="predicted"/>
<dbReference type="PROSITE" id="PS50297">
    <property type="entry name" value="ANK_REP_REGION"/>
    <property type="match status" value="3"/>
</dbReference>
<evidence type="ECO:0000256" key="8">
    <source>
        <dbReference type="SAM" id="MobiDB-lite"/>
    </source>
</evidence>
<evidence type="ECO:0000256" key="5">
    <source>
        <dbReference type="ARBA" id="ARBA00023043"/>
    </source>
</evidence>
<keyword evidence="2" id="KW-0677">Repeat</keyword>
<reference evidence="10 11" key="1">
    <citation type="journal article" date="2018" name="Evol. Lett.">
        <title>Horizontal gene cluster transfer increased hallucinogenic mushroom diversity.</title>
        <authorList>
            <person name="Reynolds H.T."/>
            <person name="Vijayakumar V."/>
            <person name="Gluck-Thaler E."/>
            <person name="Korotkin H.B."/>
            <person name="Matheny P.B."/>
            <person name="Slot J.C."/>
        </authorList>
    </citation>
    <scope>NUCLEOTIDE SEQUENCE [LARGE SCALE GENOMIC DNA]</scope>
    <source>
        <strain evidence="10 11">2631</strain>
    </source>
</reference>
<evidence type="ECO:0000256" key="3">
    <source>
        <dbReference type="ARBA" id="ARBA00022771"/>
    </source>
</evidence>
<dbReference type="OrthoDB" id="10057496at2759"/>
<feature type="repeat" description="ANK" evidence="6">
    <location>
        <begin position="264"/>
        <end position="297"/>
    </location>
</feature>
<dbReference type="PANTHER" id="PTHR24124:SF14">
    <property type="entry name" value="CHROMOSOME UNDETERMINED SCAFFOLD_25, WHOLE GENOME SHOTGUN SEQUENCE"/>
    <property type="match status" value="1"/>
</dbReference>
<feature type="repeat" description="ANK" evidence="6">
    <location>
        <begin position="222"/>
        <end position="254"/>
    </location>
</feature>
<evidence type="ECO:0000256" key="7">
    <source>
        <dbReference type="PROSITE-ProRule" id="PRU00091"/>
    </source>
</evidence>
<feature type="region of interest" description="Disordered" evidence="8">
    <location>
        <begin position="369"/>
        <end position="388"/>
    </location>
</feature>
<evidence type="ECO:0000256" key="1">
    <source>
        <dbReference type="ARBA" id="ARBA00022723"/>
    </source>
</evidence>
<keyword evidence="1" id="KW-0479">Metal-binding</keyword>
<dbReference type="PROSITE" id="PS50088">
    <property type="entry name" value="ANK_REPEAT"/>
    <property type="match status" value="3"/>
</dbReference>
<feature type="compositionally biased region" description="Polar residues" evidence="8">
    <location>
        <begin position="746"/>
        <end position="757"/>
    </location>
</feature>
<feature type="region of interest" description="Disordered" evidence="8">
    <location>
        <begin position="674"/>
        <end position="710"/>
    </location>
</feature>
<dbReference type="InterPro" id="IPR036770">
    <property type="entry name" value="Ankyrin_rpt-contain_sf"/>
</dbReference>
<sequence>VRRYLASYRYNDTVNGNLINPNAQATTEHSDRLMTLDDSDPLAETQGPLGDGSEHLSPGHSDDSSDSENELFVYPSTPSNTEHATQQSARQIHPSPAQLESLYAAACSGDFSSLKKVFNTALENSDIEPFNLSNDTAPRTGFTALHAAASRGYYDMTVWFVPLASSTLELTVLSVIEECGAMPDLEDREGETALHKAALNGHMKIVNYLLPDKADVHARDADGWTALHNACSKGYLDIVRWLCEHGRANSTVDGVRGVDIRSKDGWTPLMNAASKGHLPVVLYLLTKQAANPFVRNKWGETAFDAAAAVFEVWICEILQQTEAERWRGTTTPYNPLLVHTTIPLILYENQRLDTRLKTVAVSGGRPKFSASGLGRRGRHSPFELKLPQPDEETGAKVLPAWRSGVQLPLREAPWIFPRPATVDQPALEGVERSHFWLSDWTLDVTHPCVDADEGWQYAQSFDEPDDKWTAEMPVQLQRLMSSNGIVSAGFGGHSGRGHSLSSSSQSRPQPTWVRRKRWVRIMRRRLDIPPLAFLEPDGAMYHLDFDGSLIPYVEDSRLSPSDNGEARELGAMTSTFLSSAQDYVARARYLVGNQLQDSDTSDSAVEVRRAIAKVERATMELRQGILSDEDPERKIQAEVLLNAYSRDLERRRLSAGAQGLLISGYGKSLLRHILDEDPDNDDDSSSDDEFHYPQSSYQETTGSASISSSATDYFSRPGVSRVPADLTPQLTQAPEFRVPTHEAPQKVSTSRWNSPTPRQLHAQWERDESVSQCRECRRRFNFLNRRHCRKCGCIFCDRCSSYRAILDPADVVQDPLMPDFASPATSHRVCQSCFEESTSSIPNRLHRASTMERIVVHQERLTIPGSLTRRQSSSQLSDLADCPVCNRNLDEVGDAHAQEIHVKSCLEGGSGTPQFGASQAAKYLVYHLPSESALIGVECVICLEEFIKGSTVARLSCFCSFHSGKYPLQGWSNACWLIGTIAACLSSWLQRGKSCPIHAR</sequence>
<comment type="caution">
    <text evidence="10">The sequence shown here is derived from an EMBL/GenBank/DDBJ whole genome shotgun (WGS) entry which is preliminary data.</text>
</comment>
<organism evidence="10 11">
    <name type="scientific">Psilocybe cyanescens</name>
    <dbReference type="NCBI Taxonomy" id="93625"/>
    <lineage>
        <taxon>Eukaryota</taxon>
        <taxon>Fungi</taxon>
        <taxon>Dikarya</taxon>
        <taxon>Basidiomycota</taxon>
        <taxon>Agaricomycotina</taxon>
        <taxon>Agaricomycetes</taxon>
        <taxon>Agaricomycetidae</taxon>
        <taxon>Agaricales</taxon>
        <taxon>Agaricineae</taxon>
        <taxon>Strophariaceae</taxon>
        <taxon>Psilocybe</taxon>
    </lineage>
</organism>
<keyword evidence="5 6" id="KW-0040">ANK repeat</keyword>
<dbReference type="Proteomes" id="UP000283269">
    <property type="component" value="Unassembled WGS sequence"/>
</dbReference>
<dbReference type="SUPFAM" id="SSF57903">
    <property type="entry name" value="FYVE/PHD zinc finger"/>
    <property type="match status" value="1"/>
</dbReference>
<dbReference type="Pfam" id="PF12796">
    <property type="entry name" value="Ank_2"/>
    <property type="match status" value="1"/>
</dbReference>
<dbReference type="InterPro" id="IPR011011">
    <property type="entry name" value="Znf_FYVE_PHD"/>
</dbReference>
<dbReference type="GO" id="GO:0010468">
    <property type="term" value="P:regulation of gene expression"/>
    <property type="evidence" value="ECO:0007669"/>
    <property type="project" value="TreeGrafter"/>
</dbReference>
<dbReference type="InParanoid" id="A0A409WXR6"/>
<dbReference type="AlphaFoldDB" id="A0A409WXR6"/>
<dbReference type="SMART" id="SM00248">
    <property type="entry name" value="ANK"/>
    <property type="match status" value="4"/>
</dbReference>
<gene>
    <name evidence="10" type="ORF">CVT25_004031</name>
</gene>
<feature type="region of interest" description="Disordered" evidence="8">
    <location>
        <begin position="38"/>
        <end position="92"/>
    </location>
</feature>
<feature type="non-terminal residue" evidence="10">
    <location>
        <position position="1"/>
    </location>
</feature>
<dbReference type="InterPro" id="IPR013083">
    <property type="entry name" value="Znf_RING/FYVE/PHD"/>
</dbReference>
<dbReference type="SUPFAM" id="SSF48403">
    <property type="entry name" value="Ankyrin repeat"/>
    <property type="match status" value="1"/>
</dbReference>
<feature type="repeat" description="ANK" evidence="6">
    <location>
        <begin position="189"/>
        <end position="221"/>
    </location>
</feature>
<dbReference type="Gene3D" id="1.25.40.20">
    <property type="entry name" value="Ankyrin repeat-containing domain"/>
    <property type="match status" value="2"/>
</dbReference>
<evidence type="ECO:0000259" key="9">
    <source>
        <dbReference type="PROSITE" id="PS50178"/>
    </source>
</evidence>
<evidence type="ECO:0000256" key="2">
    <source>
        <dbReference type="ARBA" id="ARBA00022737"/>
    </source>
</evidence>
<dbReference type="Pfam" id="PF01363">
    <property type="entry name" value="FYVE"/>
    <property type="match status" value="1"/>
</dbReference>
<feature type="compositionally biased region" description="Polar residues" evidence="8">
    <location>
        <begin position="76"/>
        <end position="90"/>
    </location>
</feature>
<feature type="domain" description="FYVE-type" evidence="9">
    <location>
        <begin position="767"/>
        <end position="838"/>
    </location>
</feature>
<evidence type="ECO:0000256" key="4">
    <source>
        <dbReference type="ARBA" id="ARBA00022833"/>
    </source>
</evidence>
<feature type="compositionally biased region" description="Acidic residues" evidence="8">
    <location>
        <begin position="676"/>
        <end position="687"/>
    </location>
</feature>
<keyword evidence="4" id="KW-0862">Zinc</keyword>
<evidence type="ECO:0000313" key="11">
    <source>
        <dbReference type="Proteomes" id="UP000283269"/>
    </source>
</evidence>
<accession>A0A409WXR6</accession>
<keyword evidence="3 7" id="KW-0863">Zinc-finger</keyword>
<dbReference type="InterPro" id="IPR002110">
    <property type="entry name" value="Ankyrin_rpt"/>
</dbReference>
<dbReference type="GO" id="GO:0008270">
    <property type="term" value="F:zinc ion binding"/>
    <property type="evidence" value="ECO:0007669"/>
    <property type="project" value="UniProtKB-KW"/>
</dbReference>
<feature type="compositionally biased region" description="Polar residues" evidence="8">
    <location>
        <begin position="693"/>
        <end position="702"/>
    </location>
</feature>
<dbReference type="CDD" id="cd16489">
    <property type="entry name" value="mRING-CH-C4HC2H_ZNRF"/>
    <property type="match status" value="1"/>
</dbReference>
<evidence type="ECO:0000313" key="10">
    <source>
        <dbReference type="EMBL" id="PPQ83292.1"/>
    </source>
</evidence>
<protein>
    <recommendedName>
        <fullName evidence="9">FYVE-type domain-containing protein</fullName>
    </recommendedName>
</protein>
<keyword evidence="11" id="KW-1185">Reference proteome</keyword>
<dbReference type="EMBL" id="NHYD01003030">
    <property type="protein sequence ID" value="PPQ83292.1"/>
    <property type="molecule type" value="Genomic_DNA"/>
</dbReference>
<dbReference type="SMART" id="SM00064">
    <property type="entry name" value="FYVE"/>
    <property type="match status" value="1"/>
</dbReference>
<dbReference type="Gene3D" id="3.30.40.10">
    <property type="entry name" value="Zinc/RING finger domain, C3HC4 (zinc finger)"/>
    <property type="match status" value="2"/>
</dbReference>
<dbReference type="Pfam" id="PF13857">
    <property type="entry name" value="Ank_5"/>
    <property type="match status" value="1"/>
</dbReference>
<dbReference type="PANTHER" id="PTHR24124">
    <property type="entry name" value="ANKYRIN REPEAT FAMILY A"/>
    <property type="match status" value="1"/>
</dbReference>
<dbReference type="GO" id="GO:0005634">
    <property type="term" value="C:nucleus"/>
    <property type="evidence" value="ECO:0007669"/>
    <property type="project" value="TreeGrafter"/>
</dbReference>
<feature type="region of interest" description="Disordered" evidence="8">
    <location>
        <begin position="729"/>
        <end position="764"/>
    </location>
</feature>
<name>A0A409WXR6_PSICY</name>
<evidence type="ECO:0000256" key="6">
    <source>
        <dbReference type="PROSITE-ProRule" id="PRU00023"/>
    </source>
</evidence>
<dbReference type="STRING" id="93625.A0A409WXR6"/>
<dbReference type="InterPro" id="IPR000306">
    <property type="entry name" value="Znf_FYVE"/>
</dbReference>
<dbReference type="PROSITE" id="PS50178">
    <property type="entry name" value="ZF_FYVE"/>
    <property type="match status" value="1"/>
</dbReference>